<dbReference type="Proteomes" id="UP000030711">
    <property type="component" value="Chromosome 5"/>
</dbReference>
<keyword evidence="2" id="KW-1185">Reference proteome</keyword>
<dbReference type="EMBL" id="CM064439">
    <property type="protein sequence ID" value="KAK3430612.1"/>
    <property type="molecule type" value="Genomic_DNA"/>
</dbReference>
<evidence type="ECO:0000313" key="2">
    <source>
        <dbReference type="Proteomes" id="UP000030711"/>
    </source>
</evidence>
<sequence length="186" mass="20775">MQDLGIVILLILASTNLNLAYPKAGLEYGLFYRKSILDNMERFCSLEVCNRGVNSMVSGRGAPLQTTLCTIPNFLTRNILLPQGYSFPRVLAVPLPSEEGPKLNRVLTTAQESLSTAKTDMEDLIARLNQEIALRQFLTTKVCFFLLEKMSSLVSTHHLRSREMFAASPPFCISRFVPSRISASMQ</sequence>
<accession>A0ACC3KWN0</accession>
<reference evidence="1 2" key="1">
    <citation type="journal article" date="2014" name="Nature">
        <title>The genome of Eucalyptus grandis.</title>
        <authorList>
            <person name="Myburg A.A."/>
            <person name="Grattapaglia D."/>
            <person name="Tuskan G.A."/>
            <person name="Hellsten U."/>
            <person name="Hayes R.D."/>
            <person name="Grimwood J."/>
            <person name="Jenkins J."/>
            <person name="Lindquist E."/>
            <person name="Tice H."/>
            <person name="Bauer D."/>
            <person name="Goodstein D.M."/>
            <person name="Dubchak I."/>
            <person name="Poliakov A."/>
            <person name="Mizrachi E."/>
            <person name="Kullan A.R."/>
            <person name="Hussey S.G."/>
            <person name="Pinard D."/>
            <person name="van der Merwe K."/>
            <person name="Singh P."/>
            <person name="van Jaarsveld I."/>
            <person name="Silva-Junior O.B."/>
            <person name="Togawa R.C."/>
            <person name="Pappas M.R."/>
            <person name="Faria D.A."/>
            <person name="Sansaloni C.P."/>
            <person name="Petroli C.D."/>
            <person name="Yang X."/>
            <person name="Ranjan P."/>
            <person name="Tschaplinski T.J."/>
            <person name="Ye C.Y."/>
            <person name="Li T."/>
            <person name="Sterck L."/>
            <person name="Vanneste K."/>
            <person name="Murat F."/>
            <person name="Soler M."/>
            <person name="Clemente H.S."/>
            <person name="Saidi N."/>
            <person name="Cassan-Wang H."/>
            <person name="Dunand C."/>
            <person name="Hefer C.A."/>
            <person name="Bornberg-Bauer E."/>
            <person name="Kersting A.R."/>
            <person name="Vining K."/>
            <person name="Amarasinghe V."/>
            <person name="Ranik M."/>
            <person name="Naithani S."/>
            <person name="Elser J."/>
            <person name="Boyd A.E."/>
            <person name="Liston A."/>
            <person name="Spatafora J.W."/>
            <person name="Dharmwardhana P."/>
            <person name="Raja R."/>
            <person name="Sullivan C."/>
            <person name="Romanel E."/>
            <person name="Alves-Ferreira M."/>
            <person name="Kulheim C."/>
            <person name="Foley W."/>
            <person name="Carocha V."/>
            <person name="Paiva J."/>
            <person name="Kudrna D."/>
            <person name="Brommonschenkel S.H."/>
            <person name="Pasquali G."/>
            <person name="Byrne M."/>
            <person name="Rigault P."/>
            <person name="Tibbits J."/>
            <person name="Spokevicius A."/>
            <person name="Jones R.C."/>
            <person name="Steane D.A."/>
            <person name="Vaillancourt R.E."/>
            <person name="Potts B.M."/>
            <person name="Joubert F."/>
            <person name="Barry K."/>
            <person name="Pappas G.J."/>
            <person name="Strauss S.H."/>
            <person name="Jaiswal P."/>
            <person name="Grima-Pettenati J."/>
            <person name="Salse J."/>
            <person name="Van de Peer Y."/>
            <person name="Rokhsar D.S."/>
            <person name="Schmutz J."/>
        </authorList>
    </citation>
    <scope>NUCLEOTIDE SEQUENCE [LARGE SCALE GENOMIC DNA]</scope>
    <source>
        <strain evidence="2">cv. BRASUZ1</strain>
        <tissue evidence="1">Leaf extractions</tissue>
    </source>
</reference>
<evidence type="ECO:0000313" key="1">
    <source>
        <dbReference type="EMBL" id="KAK3430612.1"/>
    </source>
</evidence>
<gene>
    <name evidence="1" type="ORF">EUGRSUZ_E02514</name>
</gene>
<protein>
    <submittedName>
        <fullName evidence="1">Uncharacterized protein</fullName>
    </submittedName>
</protein>
<name>A0ACC3KWN0_EUCGR</name>
<proteinExistence type="predicted"/>
<comment type="caution">
    <text evidence="1">The sequence shown here is derived from an EMBL/GenBank/DDBJ whole genome shotgun (WGS) entry which is preliminary data.</text>
</comment>
<organism evidence="1 2">
    <name type="scientific">Eucalyptus grandis</name>
    <name type="common">Flooded gum</name>
    <dbReference type="NCBI Taxonomy" id="71139"/>
    <lineage>
        <taxon>Eukaryota</taxon>
        <taxon>Viridiplantae</taxon>
        <taxon>Streptophyta</taxon>
        <taxon>Embryophyta</taxon>
        <taxon>Tracheophyta</taxon>
        <taxon>Spermatophyta</taxon>
        <taxon>Magnoliopsida</taxon>
        <taxon>eudicotyledons</taxon>
        <taxon>Gunneridae</taxon>
        <taxon>Pentapetalae</taxon>
        <taxon>rosids</taxon>
        <taxon>malvids</taxon>
        <taxon>Myrtales</taxon>
        <taxon>Myrtaceae</taxon>
        <taxon>Myrtoideae</taxon>
        <taxon>Eucalypteae</taxon>
        <taxon>Eucalyptus</taxon>
    </lineage>
</organism>